<dbReference type="PANTHER" id="PTHR42941">
    <property type="entry name" value="SLL1037 PROTEIN"/>
    <property type="match status" value="1"/>
</dbReference>
<dbReference type="PROSITE" id="PS51257">
    <property type="entry name" value="PROKAR_LIPOPROTEIN"/>
    <property type="match status" value="1"/>
</dbReference>
<dbReference type="HOGENOM" id="CLU_033215_0_2_7"/>
<dbReference type="CDD" id="cd13520">
    <property type="entry name" value="PBP2_TAXI_TRAP"/>
    <property type="match status" value="1"/>
</dbReference>
<dbReference type="GeneID" id="78087113"/>
<dbReference type="OrthoDB" id="9780180at2"/>
<name>E5Y1T1_BILW3</name>
<keyword evidence="1" id="KW-0732">Signal</keyword>
<dbReference type="InterPro" id="IPR011852">
    <property type="entry name" value="TRAP_TAXI"/>
</dbReference>
<dbReference type="PANTHER" id="PTHR42941:SF1">
    <property type="entry name" value="SLL1037 PROTEIN"/>
    <property type="match status" value="1"/>
</dbReference>
<dbReference type="eggNOG" id="COG2358">
    <property type="taxonomic scope" value="Bacteria"/>
</dbReference>
<protein>
    <submittedName>
        <fullName evidence="2">TAXI family TRAP transporter solute receptor</fullName>
    </submittedName>
</protein>
<dbReference type="Gene3D" id="3.40.190.10">
    <property type="entry name" value="Periplasmic binding protein-like II"/>
    <property type="match status" value="2"/>
</dbReference>
<accession>E5Y1T1</accession>
<evidence type="ECO:0000313" key="3">
    <source>
        <dbReference type="Proteomes" id="UP000006034"/>
    </source>
</evidence>
<dbReference type="EMBL" id="ADCP02000002">
    <property type="protein sequence ID" value="EFV46049.2"/>
    <property type="molecule type" value="Genomic_DNA"/>
</dbReference>
<evidence type="ECO:0000313" key="2">
    <source>
        <dbReference type="EMBL" id="EFV46049.2"/>
    </source>
</evidence>
<evidence type="ECO:0000256" key="1">
    <source>
        <dbReference type="SAM" id="SignalP"/>
    </source>
</evidence>
<feature type="chain" id="PRO_5003200607" evidence="1">
    <location>
        <begin position="24"/>
        <end position="322"/>
    </location>
</feature>
<keyword evidence="2" id="KW-0675">Receptor</keyword>
<dbReference type="SUPFAM" id="SSF53850">
    <property type="entry name" value="Periplasmic binding protein-like II"/>
    <property type="match status" value="1"/>
</dbReference>
<comment type="caution">
    <text evidence="2">The sequence shown here is derived from an EMBL/GenBank/DDBJ whole genome shotgun (WGS) entry which is preliminary data.</text>
</comment>
<proteinExistence type="predicted"/>
<organism evidence="2 3">
    <name type="scientific">Bilophila wadsworthia (strain 3_1_6)</name>
    <dbReference type="NCBI Taxonomy" id="563192"/>
    <lineage>
        <taxon>Bacteria</taxon>
        <taxon>Pseudomonadati</taxon>
        <taxon>Thermodesulfobacteriota</taxon>
        <taxon>Desulfovibrionia</taxon>
        <taxon>Desulfovibrionales</taxon>
        <taxon>Desulfovibrionaceae</taxon>
        <taxon>Bilophila</taxon>
    </lineage>
</organism>
<keyword evidence="3" id="KW-1185">Reference proteome</keyword>
<sequence length="322" mass="34611">MKKWSMFLAAAACACVLASPLQAAEHKKVNISFPTAATTGALYPLGAGIANLWNTKLGYVNARVQASNGGIQNLNLLKAGNAQVSFAVSSITYEALNGERGFKDRAYKDVRVLAGLYYNPNQVVARADSGVASLADFKGKSFAPGAAGGTTEVESRIHFTETGLKYPDDIKAHFVGFTESIDLMRNKQLDGVWIMAGMPTAAVTEMCSTASGKLVGMDDELIAKVQAKYPWYSKFTIPAGTYDGQTEPVQTTAVKMLLLTDASMPDDVVYDLAKTFWENLDSLGKAHAVMKTVTKEMAVSDLSGIPLHPGAEKYYREIGLLK</sequence>
<reference evidence="2 3" key="1">
    <citation type="submission" date="2010-10" db="EMBL/GenBank/DDBJ databases">
        <authorList>
            <consortium name="The Broad Institute Genome Sequencing Platform"/>
            <person name="Ward D."/>
            <person name="Earl A."/>
            <person name="Feldgarden M."/>
            <person name="Young S.K."/>
            <person name="Gargeya S."/>
            <person name="Zeng Q."/>
            <person name="Alvarado L."/>
            <person name="Berlin A."/>
            <person name="Bochicchio J."/>
            <person name="Chapman S.B."/>
            <person name="Chen Z."/>
            <person name="Freedman E."/>
            <person name="Gellesch M."/>
            <person name="Goldberg J."/>
            <person name="Griggs A."/>
            <person name="Gujja S."/>
            <person name="Heilman E."/>
            <person name="Heiman D."/>
            <person name="Howarth C."/>
            <person name="Mehta T."/>
            <person name="Neiman D."/>
            <person name="Pearson M."/>
            <person name="Roberts A."/>
            <person name="Saif S."/>
            <person name="Shea T."/>
            <person name="Shenoy N."/>
            <person name="Sisk P."/>
            <person name="Stolte C."/>
            <person name="Sykes S."/>
            <person name="White J."/>
            <person name="Yandava C."/>
            <person name="Allen-Vercoe E."/>
            <person name="Sibley C."/>
            <person name="Ambrose C.E."/>
            <person name="Strauss J."/>
            <person name="Daigneault M."/>
            <person name="Haas B."/>
            <person name="Nusbaum C."/>
            <person name="Birren B."/>
        </authorList>
    </citation>
    <scope>NUCLEOTIDE SEQUENCE [LARGE SCALE GENOMIC DNA]</scope>
    <source>
        <strain evidence="2 3">3_1_6</strain>
    </source>
</reference>
<dbReference type="AlphaFoldDB" id="E5Y1T1"/>
<feature type="signal peptide" evidence="1">
    <location>
        <begin position="1"/>
        <end position="23"/>
    </location>
</feature>
<dbReference type="STRING" id="563192.HMPREF0179_00089"/>
<dbReference type="NCBIfam" id="TIGR02122">
    <property type="entry name" value="TRAP_TAXI"/>
    <property type="match status" value="1"/>
</dbReference>
<dbReference type="Pfam" id="PF16868">
    <property type="entry name" value="NMT1_3"/>
    <property type="match status" value="1"/>
</dbReference>
<gene>
    <name evidence="2" type="ORF">HMPREF0179_00089</name>
</gene>
<dbReference type="Proteomes" id="UP000006034">
    <property type="component" value="Unassembled WGS sequence"/>
</dbReference>
<dbReference type="RefSeq" id="WP_016360947.1">
    <property type="nucleotide sequence ID" value="NZ_KE150239.1"/>
</dbReference>
<reference evidence="2 3" key="2">
    <citation type="submission" date="2013-04" db="EMBL/GenBank/DDBJ databases">
        <title>The Genome Sequence of Bilophila wadsworthia 3_1_6.</title>
        <authorList>
            <consortium name="The Broad Institute Genomics Platform"/>
            <person name="Earl A."/>
            <person name="Ward D."/>
            <person name="Feldgarden M."/>
            <person name="Gevers D."/>
            <person name="Sibley C."/>
            <person name="Strauss J."/>
            <person name="Allen-Vercoe E."/>
            <person name="Walker B."/>
            <person name="Young S."/>
            <person name="Zeng Q."/>
            <person name="Gargeya S."/>
            <person name="Fitzgerald M."/>
            <person name="Haas B."/>
            <person name="Abouelleil A."/>
            <person name="Allen A.W."/>
            <person name="Alvarado L."/>
            <person name="Arachchi H.M."/>
            <person name="Berlin A.M."/>
            <person name="Chapman S.B."/>
            <person name="Gainer-Dewar J."/>
            <person name="Goldberg J."/>
            <person name="Griggs A."/>
            <person name="Gujja S."/>
            <person name="Hansen M."/>
            <person name="Howarth C."/>
            <person name="Imamovic A."/>
            <person name="Ireland A."/>
            <person name="Larimer J."/>
            <person name="McCowan C."/>
            <person name="Murphy C."/>
            <person name="Pearson M."/>
            <person name="Poon T.W."/>
            <person name="Priest M."/>
            <person name="Roberts A."/>
            <person name="Saif S."/>
            <person name="Shea T."/>
            <person name="Sisk P."/>
            <person name="Sykes S."/>
            <person name="Wortman J."/>
            <person name="Nusbaum C."/>
            <person name="Birren B."/>
        </authorList>
    </citation>
    <scope>NUCLEOTIDE SEQUENCE [LARGE SCALE GENOMIC DNA]</scope>
    <source>
        <strain evidence="2 3">3_1_6</strain>
    </source>
</reference>